<evidence type="ECO:0000313" key="2">
    <source>
        <dbReference type="EMBL" id="TFV75313.1"/>
    </source>
</evidence>
<proteinExistence type="predicted"/>
<evidence type="ECO:0000313" key="3">
    <source>
        <dbReference type="Proteomes" id="UP000297700"/>
    </source>
</evidence>
<protein>
    <submittedName>
        <fullName evidence="2">Uncharacterized protein</fullName>
    </submittedName>
</protein>
<dbReference type="EMBL" id="SPQS01000008">
    <property type="protein sequence ID" value="TFV75313.1"/>
    <property type="molecule type" value="Genomic_DNA"/>
</dbReference>
<evidence type="ECO:0000256" key="1">
    <source>
        <dbReference type="SAM" id="MobiDB-lite"/>
    </source>
</evidence>
<organism evidence="2 3">
    <name type="scientific">Bradyrhizobium frederickii</name>
    <dbReference type="NCBI Taxonomy" id="2560054"/>
    <lineage>
        <taxon>Bacteria</taxon>
        <taxon>Pseudomonadati</taxon>
        <taxon>Pseudomonadota</taxon>
        <taxon>Alphaproteobacteria</taxon>
        <taxon>Hyphomicrobiales</taxon>
        <taxon>Nitrobacteraceae</taxon>
        <taxon>Bradyrhizobium</taxon>
    </lineage>
</organism>
<dbReference type="Proteomes" id="UP000297700">
    <property type="component" value="Unassembled WGS sequence"/>
</dbReference>
<accession>A0A4Y9P9G2</accession>
<sequence>MPRPARRHTPTHADGRPLKITFGEMRGMGVRGVLVYCHCGRHIALDADRWGDEVRLSDIEPQFICQGCGSRGADVRPNFDRGNPRLAIVGGPSRGPRS</sequence>
<name>A0A4Y9P9G2_9BRAD</name>
<reference evidence="2 3" key="1">
    <citation type="submission" date="2019-03" db="EMBL/GenBank/DDBJ databases">
        <title>Bradyrhizobium strains diversity.</title>
        <authorList>
            <person name="Urquiaga M.C.O."/>
            <person name="Hungria M."/>
            <person name="Delamuta J.R.M."/>
            <person name="Klepa M.S."/>
        </authorList>
    </citation>
    <scope>NUCLEOTIDE SEQUENCE [LARGE SCALE GENOMIC DNA]</scope>
    <source>
        <strain evidence="2 3">CNPSo 3426</strain>
    </source>
</reference>
<gene>
    <name evidence="2" type="ORF">E4K64_16555</name>
</gene>
<feature type="region of interest" description="Disordered" evidence="1">
    <location>
        <begin position="79"/>
        <end position="98"/>
    </location>
</feature>
<dbReference type="RefSeq" id="WP_135164454.1">
    <property type="nucleotide sequence ID" value="NZ_SPQS01000008.1"/>
</dbReference>
<dbReference type="AlphaFoldDB" id="A0A4Y9P9G2"/>
<comment type="caution">
    <text evidence="2">The sequence shown here is derived from an EMBL/GenBank/DDBJ whole genome shotgun (WGS) entry which is preliminary data.</text>
</comment>